<dbReference type="InterPro" id="IPR010734">
    <property type="entry name" value="Copine_C"/>
</dbReference>
<accession>A0ABU6XP20</accession>
<reference evidence="3 4" key="1">
    <citation type="journal article" date="2023" name="Plants (Basel)">
        <title>Bridging the Gap: Combining Genomics and Transcriptomics Approaches to Understand Stylosanthes scabra, an Orphan Legume from the Brazilian Caatinga.</title>
        <authorList>
            <person name="Ferreira-Neto J.R.C."/>
            <person name="da Silva M.D."/>
            <person name="Binneck E."/>
            <person name="de Melo N.F."/>
            <person name="da Silva R.H."/>
            <person name="de Melo A.L.T.M."/>
            <person name="Pandolfi V."/>
            <person name="Bustamante F.O."/>
            <person name="Brasileiro-Vidal A.C."/>
            <person name="Benko-Iseppon A.M."/>
        </authorList>
    </citation>
    <scope>NUCLEOTIDE SEQUENCE [LARGE SCALE GENOMIC DNA]</scope>
    <source>
        <tissue evidence="3">Leaves</tissue>
    </source>
</reference>
<keyword evidence="4" id="KW-1185">Reference proteome</keyword>
<comment type="caution">
    <text evidence="3">The sequence shown here is derived from an EMBL/GenBank/DDBJ whole genome shotgun (WGS) entry which is preliminary data.</text>
</comment>
<evidence type="ECO:0000256" key="1">
    <source>
        <dbReference type="SAM" id="SignalP"/>
    </source>
</evidence>
<evidence type="ECO:0000259" key="2">
    <source>
        <dbReference type="Pfam" id="PF07002"/>
    </source>
</evidence>
<dbReference type="PANTHER" id="PTHR45751:SF29">
    <property type="entry name" value="E3 UBIQUITIN-PROTEIN LIGASE RGLG2"/>
    <property type="match status" value="1"/>
</dbReference>
<dbReference type="PANTHER" id="PTHR45751">
    <property type="entry name" value="COPINE FAMILY PROTEIN 1"/>
    <property type="match status" value="1"/>
</dbReference>
<dbReference type="InterPro" id="IPR052079">
    <property type="entry name" value="E3_ligase/Copine_domain"/>
</dbReference>
<keyword evidence="1" id="KW-0732">Signal</keyword>
<evidence type="ECO:0000313" key="4">
    <source>
        <dbReference type="Proteomes" id="UP001341840"/>
    </source>
</evidence>
<name>A0ABU6XP20_9FABA</name>
<organism evidence="3 4">
    <name type="scientific">Stylosanthes scabra</name>
    <dbReference type="NCBI Taxonomy" id="79078"/>
    <lineage>
        <taxon>Eukaryota</taxon>
        <taxon>Viridiplantae</taxon>
        <taxon>Streptophyta</taxon>
        <taxon>Embryophyta</taxon>
        <taxon>Tracheophyta</taxon>
        <taxon>Spermatophyta</taxon>
        <taxon>Magnoliopsida</taxon>
        <taxon>eudicotyledons</taxon>
        <taxon>Gunneridae</taxon>
        <taxon>Pentapetalae</taxon>
        <taxon>rosids</taxon>
        <taxon>fabids</taxon>
        <taxon>Fabales</taxon>
        <taxon>Fabaceae</taxon>
        <taxon>Papilionoideae</taxon>
        <taxon>50 kb inversion clade</taxon>
        <taxon>dalbergioids sensu lato</taxon>
        <taxon>Dalbergieae</taxon>
        <taxon>Pterocarpus clade</taxon>
        <taxon>Stylosanthes</taxon>
    </lineage>
</organism>
<sequence length="189" mass="21387">MLLLGLKYSIKCLLLLDLVQSKGPYEEKPLAREGILWLLWINLQSKGFYGYGSIYKERDIRTSEMVATKVISLSEGCFQIPKLIFFPVFLPLSASTHDQDVFSFFPDDSFCNGFEQVLSKYREIIPHLKLAGPTSFAPVIEMAMTIVEQSGGQYHVLLIIADGQGIGAKENRRVGLKYLALYTKLHSRF</sequence>
<dbReference type="Proteomes" id="UP001341840">
    <property type="component" value="Unassembled WGS sequence"/>
</dbReference>
<dbReference type="EMBL" id="JASCZI010212558">
    <property type="protein sequence ID" value="MED6199777.1"/>
    <property type="molecule type" value="Genomic_DNA"/>
</dbReference>
<feature type="domain" description="Copine C-terminal" evidence="2">
    <location>
        <begin position="90"/>
        <end position="165"/>
    </location>
</feature>
<dbReference type="Pfam" id="PF07002">
    <property type="entry name" value="Copine"/>
    <property type="match status" value="1"/>
</dbReference>
<evidence type="ECO:0000313" key="3">
    <source>
        <dbReference type="EMBL" id="MED6199777.1"/>
    </source>
</evidence>
<protein>
    <recommendedName>
        <fullName evidence="2">Copine C-terminal domain-containing protein</fullName>
    </recommendedName>
</protein>
<feature type="signal peptide" evidence="1">
    <location>
        <begin position="1"/>
        <end position="21"/>
    </location>
</feature>
<gene>
    <name evidence="3" type="ORF">PIB30_079065</name>
</gene>
<proteinExistence type="predicted"/>
<feature type="chain" id="PRO_5045962328" description="Copine C-terminal domain-containing protein" evidence="1">
    <location>
        <begin position="22"/>
        <end position="189"/>
    </location>
</feature>